<dbReference type="RefSeq" id="WP_204632960.1">
    <property type="nucleotide sequence ID" value="NZ_BSOC01000005.1"/>
</dbReference>
<dbReference type="EMBL" id="JADIKF010000040">
    <property type="protein sequence ID" value="MBM7131384.1"/>
    <property type="molecule type" value="Genomic_DNA"/>
</dbReference>
<protein>
    <submittedName>
        <fullName evidence="1">Uncharacterized protein</fullName>
    </submittedName>
</protein>
<name>A0ABS2KJY6_9GAMM</name>
<reference evidence="1" key="1">
    <citation type="submission" date="2020-10" db="EMBL/GenBank/DDBJ databases">
        <title>Phylogeny of dyella-like bacteria.</title>
        <authorList>
            <person name="Fu J."/>
        </authorList>
    </citation>
    <scope>NUCLEOTIDE SEQUENCE</scope>
    <source>
        <strain evidence="1">DHON07</strain>
    </source>
</reference>
<evidence type="ECO:0000313" key="1">
    <source>
        <dbReference type="EMBL" id="MBM7131384.1"/>
    </source>
</evidence>
<gene>
    <name evidence="1" type="ORF">ISS99_17810</name>
</gene>
<comment type="caution">
    <text evidence="1">The sequence shown here is derived from an EMBL/GenBank/DDBJ whole genome shotgun (WGS) entry which is preliminary data.</text>
</comment>
<dbReference type="Proteomes" id="UP001430193">
    <property type="component" value="Unassembled WGS sequence"/>
</dbReference>
<evidence type="ECO:0000313" key="2">
    <source>
        <dbReference type="Proteomes" id="UP001430193"/>
    </source>
</evidence>
<sequence length="119" mass="13953">MRTSKTFRTKAEAEAWGASKGRDVHRRQQRDCRTAEKLLFRNLLERYEREKASTLKSAEVLHNHLARLHEDFGHLRFAALTPETLTAWRDERLRAVRPPRYAASCRRWAVSSRGHGRIS</sequence>
<organism evidence="1 2">
    <name type="scientific">Dyella mobilis</name>
    <dbReference type="NCBI Taxonomy" id="1849582"/>
    <lineage>
        <taxon>Bacteria</taxon>
        <taxon>Pseudomonadati</taxon>
        <taxon>Pseudomonadota</taxon>
        <taxon>Gammaproteobacteria</taxon>
        <taxon>Lysobacterales</taxon>
        <taxon>Rhodanobacteraceae</taxon>
        <taxon>Dyella</taxon>
    </lineage>
</organism>
<proteinExistence type="predicted"/>
<accession>A0ABS2KJY6</accession>
<keyword evidence="2" id="KW-1185">Reference proteome</keyword>